<dbReference type="Pfam" id="PF01161">
    <property type="entry name" value="PBP"/>
    <property type="match status" value="1"/>
</dbReference>
<evidence type="ECO:0000313" key="1">
    <source>
        <dbReference type="EMBL" id="KRN17589.1"/>
    </source>
</evidence>
<comment type="caution">
    <text evidence="1">The sequence shown here is derived from an EMBL/GenBank/DDBJ whole genome shotgun (WGS) entry which is preliminary data.</text>
</comment>
<dbReference type="InterPro" id="IPR008914">
    <property type="entry name" value="PEBP"/>
</dbReference>
<dbReference type="AlphaFoldDB" id="A0A0R2EV07"/>
<dbReference type="RefSeq" id="WP_054736225.1">
    <property type="nucleotide sequence ID" value="NZ_AYZM01000173.1"/>
</dbReference>
<name>A0A0R2EV07_9LACO</name>
<dbReference type="NCBIfam" id="TIGR00481">
    <property type="entry name" value="YbhB/YbcL family Raf kinase inhibitor-like protein"/>
    <property type="match status" value="1"/>
</dbReference>
<dbReference type="PANTHER" id="PTHR30289">
    <property type="entry name" value="UNCHARACTERIZED PROTEIN YBCL-RELATED"/>
    <property type="match status" value="1"/>
</dbReference>
<evidence type="ECO:0008006" key="3">
    <source>
        <dbReference type="Google" id="ProtNLM"/>
    </source>
</evidence>
<reference evidence="1 2" key="1">
    <citation type="journal article" date="2015" name="Genome Announc.">
        <title>Expanding the biotechnology potential of lactobacilli through comparative genomics of 213 strains and associated genera.</title>
        <authorList>
            <person name="Sun Z."/>
            <person name="Harris H.M."/>
            <person name="McCann A."/>
            <person name="Guo C."/>
            <person name="Argimon S."/>
            <person name="Zhang W."/>
            <person name="Yang X."/>
            <person name="Jeffery I.B."/>
            <person name="Cooney J.C."/>
            <person name="Kagawa T.F."/>
            <person name="Liu W."/>
            <person name="Song Y."/>
            <person name="Salvetti E."/>
            <person name="Wrobel A."/>
            <person name="Rasinkangas P."/>
            <person name="Parkhill J."/>
            <person name="Rea M.C."/>
            <person name="O'Sullivan O."/>
            <person name="Ritari J."/>
            <person name="Douillard F.P."/>
            <person name="Paul Ross R."/>
            <person name="Yang R."/>
            <person name="Briner A.E."/>
            <person name="Felis G.E."/>
            <person name="de Vos W.M."/>
            <person name="Barrangou R."/>
            <person name="Klaenhammer T.R."/>
            <person name="Caufield P.W."/>
            <person name="Cui Y."/>
            <person name="Zhang H."/>
            <person name="O'Toole P.W."/>
        </authorList>
    </citation>
    <scope>NUCLEOTIDE SEQUENCE [LARGE SCALE GENOMIC DNA]</scope>
    <source>
        <strain evidence="1 2">DSM 23365</strain>
    </source>
</reference>
<dbReference type="Gene3D" id="3.90.280.10">
    <property type="entry name" value="PEBP-like"/>
    <property type="match status" value="1"/>
</dbReference>
<accession>A0A0R2EV07</accession>
<organism evidence="1 2">
    <name type="scientific">Secundilactobacillus similis DSM 23365 = JCM 2765</name>
    <dbReference type="NCBI Taxonomy" id="1423804"/>
    <lineage>
        <taxon>Bacteria</taxon>
        <taxon>Bacillati</taxon>
        <taxon>Bacillota</taxon>
        <taxon>Bacilli</taxon>
        <taxon>Lactobacillales</taxon>
        <taxon>Lactobacillaceae</taxon>
        <taxon>Secundilactobacillus</taxon>
    </lineage>
</organism>
<dbReference type="Proteomes" id="UP000051442">
    <property type="component" value="Unassembled WGS sequence"/>
</dbReference>
<protein>
    <recommendedName>
        <fullName evidence="3">Phospholipid-binding protein</fullName>
    </recommendedName>
</protein>
<dbReference type="EMBL" id="AYZM01000173">
    <property type="protein sequence ID" value="KRN17589.1"/>
    <property type="molecule type" value="Genomic_DNA"/>
</dbReference>
<dbReference type="InterPro" id="IPR036610">
    <property type="entry name" value="PEBP-like_sf"/>
</dbReference>
<dbReference type="PANTHER" id="PTHR30289:SF1">
    <property type="entry name" value="PEBP (PHOSPHATIDYLETHANOLAMINE-BINDING PROTEIN) FAMILY PROTEIN"/>
    <property type="match status" value="1"/>
</dbReference>
<evidence type="ECO:0000313" key="2">
    <source>
        <dbReference type="Proteomes" id="UP000051442"/>
    </source>
</evidence>
<dbReference type="STRING" id="1423804.FD14_GL002613"/>
<dbReference type="OrthoDB" id="9797506at2"/>
<dbReference type="SUPFAM" id="SSF49777">
    <property type="entry name" value="PEBP-like"/>
    <property type="match status" value="1"/>
</dbReference>
<dbReference type="PATRIC" id="fig|1423804.4.peg.2825"/>
<proteinExistence type="predicted"/>
<sequence>MKINVPTDNGFLPDIYGKFAPDDQKMGGNPVRSFPIQFSEVPANTATFAVTMIDHDAIPVGGFTWIHWVAANLPGTLTELPENASQSGAVAMTFGKNSNAGALVGGTNPLVTERYTGPLPPDQDHRYTITVYALDTKLPLTDGFWLNQLMDAMDGHILAKATQVVMGRA</sequence>
<dbReference type="CDD" id="cd00865">
    <property type="entry name" value="PEBP_bact_arch"/>
    <property type="match status" value="1"/>
</dbReference>
<keyword evidence="2" id="KW-1185">Reference proteome</keyword>
<gene>
    <name evidence="1" type="ORF">FD14_GL002613</name>
</gene>
<dbReference type="InterPro" id="IPR005247">
    <property type="entry name" value="YbhB_YbcL/LppC-like"/>
</dbReference>